<dbReference type="Pfam" id="PF11862">
    <property type="entry name" value="DUF3382"/>
    <property type="match status" value="1"/>
</dbReference>
<protein>
    <submittedName>
        <fullName evidence="8">Leucine/isoleucine/valine transporter permease subunit</fullName>
    </submittedName>
</protein>
<feature type="transmembrane region" description="Helical" evidence="6">
    <location>
        <begin position="142"/>
        <end position="172"/>
    </location>
</feature>
<feature type="transmembrane region" description="Helical" evidence="6">
    <location>
        <begin position="334"/>
        <end position="357"/>
    </location>
</feature>
<gene>
    <name evidence="8" type="ORF">DSM25559_0717</name>
</gene>
<dbReference type="InterPro" id="IPR043428">
    <property type="entry name" value="LivM-like"/>
</dbReference>
<dbReference type="RefSeq" id="WP_077117937.1">
    <property type="nucleotide sequence ID" value="NZ_FMUE01000001.1"/>
</dbReference>
<reference evidence="9" key="1">
    <citation type="submission" date="2016-10" db="EMBL/GenBank/DDBJ databases">
        <authorList>
            <person name="Wibberg D."/>
        </authorList>
    </citation>
    <scope>NUCLEOTIDE SEQUENCE [LARGE SCALE GENOMIC DNA]</scope>
</reference>
<dbReference type="CDD" id="cd06581">
    <property type="entry name" value="TM_PBP1_LivM_like"/>
    <property type="match status" value="1"/>
</dbReference>
<comment type="subcellular location">
    <subcellularLocation>
        <location evidence="1">Cell membrane</location>
        <topology evidence="1">Multi-pass membrane protein</topology>
    </subcellularLocation>
</comment>
<dbReference type="InterPro" id="IPR021807">
    <property type="entry name" value="LivHM_N"/>
</dbReference>
<feature type="domain" description="High-affinity branched-chain amino acid transport system permease LivHM N-terminal" evidence="7">
    <location>
        <begin position="18"/>
        <end position="118"/>
    </location>
</feature>
<dbReference type="GO" id="GO:0005886">
    <property type="term" value="C:plasma membrane"/>
    <property type="evidence" value="ECO:0007669"/>
    <property type="project" value="UniProtKB-SubCell"/>
</dbReference>
<dbReference type="Proteomes" id="UP000187891">
    <property type="component" value="Unassembled WGS sequence"/>
</dbReference>
<sequence length="465" mass="50568">MANITSEKATSGQSLMAQALKEGVLAGVVSLGMFVLYVGIVTYQDINNQLIWGTRWGLLAIFVAIAAVGRFLVVGFIKPHLDSRKLAKAKSGILEVSEEKGFLRKHFLKIALVFLLIYPAIAVGLFGFQGSLKLVDNFGIQILIYVMLAWGLNIVVGLAGLLDLGYVAFYAVGAYSYALLSSHFGLSFWVLLPMAGVLAAFWGIILGFPVLRLRGDYLAIVTLAFGEIIRLVLLNWTEVTKGTFGISGIAKASVFGIWSFDVGAPNNFAKTFGLTMSSSYYKIFLFYVILLLCMLTAYVTIKLRRMPIGRAWEALREDEIACRSLGIDTVKTKLTAFATGAMFGGFAGSFFAARQGFVSPESFVFLESAVILAIVVLGGMGSLTGIAIAAVVMVGGTELLREMEFLKHIFGPDFTPELYRMLLFGLAMIIVMLFKPRGFVGSREPTAFLKERKSVSGSFTKEGHG</sequence>
<dbReference type="NCBIfam" id="NF008450">
    <property type="entry name" value="PRK11301.1"/>
    <property type="match status" value="1"/>
</dbReference>
<keyword evidence="3 6" id="KW-0812">Transmembrane</keyword>
<keyword evidence="2" id="KW-1003">Cell membrane</keyword>
<accession>A0A1R3TIX1</accession>
<feature type="transmembrane region" description="Helical" evidence="6">
    <location>
        <begin position="418"/>
        <end position="434"/>
    </location>
</feature>
<evidence type="ECO:0000256" key="6">
    <source>
        <dbReference type="SAM" id="Phobius"/>
    </source>
</evidence>
<dbReference type="Pfam" id="PF02653">
    <property type="entry name" value="BPD_transp_2"/>
    <property type="match status" value="1"/>
</dbReference>
<feature type="transmembrane region" description="Helical" evidence="6">
    <location>
        <begin position="217"/>
        <end position="236"/>
    </location>
</feature>
<keyword evidence="5 6" id="KW-0472">Membrane</keyword>
<organism evidence="8 9">
    <name type="scientific">Agrobacterium rosae</name>
    <dbReference type="NCBI Taxonomy" id="1972867"/>
    <lineage>
        <taxon>Bacteria</taxon>
        <taxon>Pseudomonadati</taxon>
        <taxon>Pseudomonadota</taxon>
        <taxon>Alphaproteobacteria</taxon>
        <taxon>Hyphomicrobiales</taxon>
        <taxon>Rhizobiaceae</taxon>
        <taxon>Rhizobium/Agrobacterium group</taxon>
        <taxon>Agrobacterium</taxon>
    </lineage>
</organism>
<dbReference type="PANTHER" id="PTHR30482">
    <property type="entry name" value="HIGH-AFFINITY BRANCHED-CHAIN AMINO ACID TRANSPORT SYSTEM PERMEASE"/>
    <property type="match status" value="1"/>
</dbReference>
<dbReference type="PANTHER" id="PTHR30482:SF20">
    <property type="entry name" value="HIGH-AFFINITY BRANCHED-CHAIN AMINO ACID TRANSPORT SYSTEM PERMEASE PROTEIN LIVM"/>
    <property type="match status" value="1"/>
</dbReference>
<feature type="transmembrane region" description="Helical" evidence="6">
    <location>
        <begin position="369"/>
        <end position="397"/>
    </location>
</feature>
<dbReference type="GO" id="GO:0015658">
    <property type="term" value="F:branched-chain amino acid transmembrane transporter activity"/>
    <property type="evidence" value="ECO:0007669"/>
    <property type="project" value="InterPro"/>
</dbReference>
<feature type="transmembrane region" description="Helical" evidence="6">
    <location>
        <begin position="280"/>
        <end position="301"/>
    </location>
</feature>
<feature type="transmembrane region" description="Helical" evidence="6">
    <location>
        <begin position="23"/>
        <end position="44"/>
    </location>
</feature>
<evidence type="ECO:0000256" key="3">
    <source>
        <dbReference type="ARBA" id="ARBA00022692"/>
    </source>
</evidence>
<feature type="transmembrane region" description="Helical" evidence="6">
    <location>
        <begin position="56"/>
        <end position="77"/>
    </location>
</feature>
<keyword evidence="4 6" id="KW-1133">Transmembrane helix</keyword>
<evidence type="ECO:0000256" key="1">
    <source>
        <dbReference type="ARBA" id="ARBA00004651"/>
    </source>
</evidence>
<dbReference type="AlphaFoldDB" id="A0A1R3TIX1"/>
<evidence type="ECO:0000256" key="2">
    <source>
        <dbReference type="ARBA" id="ARBA00022475"/>
    </source>
</evidence>
<evidence type="ECO:0000313" key="9">
    <source>
        <dbReference type="Proteomes" id="UP000187891"/>
    </source>
</evidence>
<dbReference type="EMBL" id="FMUE01000001">
    <property type="protein sequence ID" value="SCX07514.1"/>
    <property type="molecule type" value="Genomic_DNA"/>
</dbReference>
<dbReference type="STRING" id="1907666.DSM25559_0717"/>
<evidence type="ECO:0000313" key="8">
    <source>
        <dbReference type="EMBL" id="SCX07514.1"/>
    </source>
</evidence>
<evidence type="ECO:0000256" key="5">
    <source>
        <dbReference type="ARBA" id="ARBA00023136"/>
    </source>
</evidence>
<dbReference type="InterPro" id="IPR001851">
    <property type="entry name" value="ABC_transp_permease"/>
</dbReference>
<proteinExistence type="predicted"/>
<feature type="transmembrane region" description="Helical" evidence="6">
    <location>
        <begin position="110"/>
        <end position="130"/>
    </location>
</feature>
<evidence type="ECO:0000259" key="7">
    <source>
        <dbReference type="Pfam" id="PF11862"/>
    </source>
</evidence>
<feature type="transmembrane region" description="Helical" evidence="6">
    <location>
        <begin position="184"/>
        <end position="205"/>
    </location>
</feature>
<name>A0A1R3TIX1_9HYPH</name>
<evidence type="ECO:0000256" key="4">
    <source>
        <dbReference type="ARBA" id="ARBA00022989"/>
    </source>
</evidence>